<evidence type="ECO:0000259" key="13">
    <source>
        <dbReference type="PROSITE" id="PS51198"/>
    </source>
</evidence>
<dbReference type="AlphaFoldDB" id="A0A4C2E3H1"/>
<keyword evidence="3 11" id="KW-0378">Hydrolase</keyword>
<keyword evidence="6" id="KW-0238">DNA-binding</keyword>
<feature type="domain" description="UvrD-like helicase C-terminal" evidence="14">
    <location>
        <begin position="316"/>
        <end position="653"/>
    </location>
</feature>
<evidence type="ECO:0000256" key="12">
    <source>
        <dbReference type="SAM" id="MobiDB-lite"/>
    </source>
</evidence>
<dbReference type="Pfam" id="PF13361">
    <property type="entry name" value="UvrD_C"/>
    <property type="match status" value="1"/>
</dbReference>
<feature type="compositionally biased region" description="Polar residues" evidence="12">
    <location>
        <begin position="583"/>
        <end position="594"/>
    </location>
</feature>
<comment type="catalytic activity">
    <reaction evidence="10">
        <text>ATP + H2O = ADP + phosphate + H(+)</text>
        <dbReference type="Rhea" id="RHEA:13065"/>
        <dbReference type="ChEBI" id="CHEBI:15377"/>
        <dbReference type="ChEBI" id="CHEBI:15378"/>
        <dbReference type="ChEBI" id="CHEBI:30616"/>
        <dbReference type="ChEBI" id="CHEBI:43474"/>
        <dbReference type="ChEBI" id="CHEBI:456216"/>
        <dbReference type="EC" id="5.6.2.4"/>
    </reaction>
</comment>
<dbReference type="GO" id="GO:0003677">
    <property type="term" value="F:DNA binding"/>
    <property type="evidence" value="ECO:0007669"/>
    <property type="project" value="UniProtKB-KW"/>
</dbReference>
<evidence type="ECO:0000259" key="14">
    <source>
        <dbReference type="PROSITE" id="PS51217"/>
    </source>
</evidence>
<gene>
    <name evidence="15" type="ORF">ZYGM_003215</name>
</gene>
<dbReference type="CDD" id="cd17932">
    <property type="entry name" value="DEXQc_UvrD"/>
    <property type="match status" value="1"/>
</dbReference>
<evidence type="ECO:0000256" key="2">
    <source>
        <dbReference type="ARBA" id="ARBA00022741"/>
    </source>
</evidence>
<dbReference type="OrthoDB" id="1470711at2759"/>
<dbReference type="GO" id="GO:0005524">
    <property type="term" value="F:ATP binding"/>
    <property type="evidence" value="ECO:0007669"/>
    <property type="project" value="UniProtKB-UniRule"/>
</dbReference>
<name>A0A4C2E3H1_9SACH</name>
<dbReference type="PANTHER" id="PTHR11070:SF2">
    <property type="entry name" value="ATP-DEPENDENT DNA HELICASE SRS2"/>
    <property type="match status" value="1"/>
</dbReference>
<dbReference type="GO" id="GO:0000725">
    <property type="term" value="P:recombinational repair"/>
    <property type="evidence" value="ECO:0007669"/>
    <property type="project" value="TreeGrafter"/>
</dbReference>
<dbReference type="Gene3D" id="3.40.50.300">
    <property type="entry name" value="P-loop containing nucleotide triphosphate hydrolases"/>
    <property type="match status" value="3"/>
</dbReference>
<comment type="caution">
    <text evidence="15">The sequence shown here is derived from an EMBL/GenBank/DDBJ whole genome shotgun (WGS) entry which is preliminary data.</text>
</comment>
<feature type="binding site" evidence="11">
    <location>
        <begin position="34"/>
        <end position="41"/>
    </location>
    <ligand>
        <name>ATP</name>
        <dbReference type="ChEBI" id="CHEBI:30616"/>
    </ligand>
</feature>
<evidence type="ECO:0000256" key="3">
    <source>
        <dbReference type="ARBA" id="ARBA00022801"/>
    </source>
</evidence>
<protein>
    <recommendedName>
        <fullName evidence="9">DNA 3'-5' helicase</fullName>
        <ecNumber evidence="9">5.6.2.4</ecNumber>
    </recommendedName>
</protein>
<evidence type="ECO:0000256" key="11">
    <source>
        <dbReference type="PROSITE-ProRule" id="PRU00560"/>
    </source>
</evidence>
<dbReference type="SUPFAM" id="SSF52540">
    <property type="entry name" value="P-loop containing nucleoside triphosphate hydrolases"/>
    <property type="match status" value="1"/>
</dbReference>
<sequence>MADNAVLEQIFSTLNLQQQIAVKYDANMALQVIAGPGTGKTKVLTSRVAYLMLYHKIRPQDIIVTTFTNKAAKEMIDRLVLMLRDTSIRVSDLMIGTFHSVCLRILSKYGHRIGLMKDWRIIDEKEIDVIVHNMVEKMPDQIRDYALSLRRKVNLCLPKNGSDEWTVSPKLIKRQFERIKSYAVLPEEYKSDDNHDTALAYFYEAYQNELNRLNALDFDDLLMYAFRLLTREKCLPRIRHVLVDEFQDTNGIQMDLMFLFSRGNHHLSRGMTVVGDPDQSIYAFRNALAYNFQEMFKRCPIECSRVVLVENYRSSQKILDTSEALIRQQTEGRTDRSPLHAQYDCIFAPVYLNFPASFLESPSIVREMLYLKSLPNLFTYDDFAILVRQRRQIKKIETALIEHRVPYKILKGHAFWELKETTSMINLLKCVYSENEKNAMIAALQYPAKGIGPTTAERLRTAIENNDNSPFDTLRRIRDGKIKFDMIGKARTSLADFVNMIEACKKLREESINVALKEIFDKLYEFSGMKQEYLYFDGKKKEDRKSGTEPNYLNSRHKNVLVLKDYFLGVTSGNEDDDGASAESVSNTTVGSNNDKNDPVMNLNTVMEHFRNFFLSLTIYSNDAEESEEINAIKKQKYSEGLVTVSTIHGAKGLEWPVVFIPGCEEGIIPSLFGDGRSSNLEGDDDDDSANESDEEQKHEKPLTDNNGTKKKVVVPDDSLNEERRMFFVAQTRAKHLLYLSSVTDKDGRIPAVPSRFLTKELLSTMVDKQRALESVTAIKALYVNVGKKYQTLNSAFSFQQLVNDYTDFVENRRERFIWAGSFVRGIYQCNMQRNIIPTNVTNEFTTAAIQLKTSVASPEKMKLVSPEKFAPTNNRSDEASPVKTHAPMKSPQTPAGSPTKKKSFAPSYIPGRNGPNTLGINRRLFVPNNERPQLQKGKNSPAPLNLSGTSQKNTSTPNWKKTSPGNEVISPVKSENAGPEVSGLDSNHSSEDHMDFPASDDELMAISDLKSKTVVDSAMVEHSESGLMAVTHSEPKSFNPRKPKRKLVAAPIDISEKGMDSRANDDGSEQKSRFFTKKESENTTAAELLHNPDDVVVDNRPIIANAKTLADAVRETSAGSQKGKTKVKKEPTPSQYDIFSQLNNAKKKAKKNDGEIIVID</sequence>
<proteinExistence type="inferred from homology"/>
<dbReference type="InterPro" id="IPR000212">
    <property type="entry name" value="DNA_helicase_UvrD/REP"/>
</dbReference>
<evidence type="ECO:0000313" key="15">
    <source>
        <dbReference type="EMBL" id="GCE98461.1"/>
    </source>
</evidence>
<dbReference type="GO" id="GO:0043138">
    <property type="term" value="F:3'-5' DNA helicase activity"/>
    <property type="evidence" value="ECO:0007669"/>
    <property type="project" value="UniProtKB-EC"/>
</dbReference>
<dbReference type="Pfam" id="PF00580">
    <property type="entry name" value="UvrD-helicase"/>
    <property type="match status" value="1"/>
</dbReference>
<keyword evidence="2 11" id="KW-0547">Nucleotide-binding</keyword>
<feature type="domain" description="UvrD-like helicase ATP-binding" evidence="13">
    <location>
        <begin position="13"/>
        <end position="315"/>
    </location>
</feature>
<keyword evidence="7" id="KW-0413">Isomerase</keyword>
<reference evidence="15 16" key="1">
    <citation type="submission" date="2019-01" db="EMBL/GenBank/DDBJ databases">
        <title>Draft Genome Sequencing of Zygosaccharomyces mellis Ca-7.</title>
        <authorList>
            <person name="Shiwa Y."/>
            <person name="Kanesaki Y."/>
            <person name="Ishige T."/>
            <person name="Mura K."/>
            <person name="Hori T."/>
            <person name="Tamura T."/>
        </authorList>
    </citation>
    <scope>NUCLEOTIDE SEQUENCE [LARGE SCALE GENOMIC DNA]</scope>
    <source>
        <strain evidence="15 16">Ca-7</strain>
    </source>
</reference>
<feature type="compositionally biased region" description="Acidic residues" evidence="12">
    <location>
        <begin position="682"/>
        <end position="695"/>
    </location>
</feature>
<evidence type="ECO:0000256" key="5">
    <source>
        <dbReference type="ARBA" id="ARBA00022840"/>
    </source>
</evidence>
<dbReference type="Gene3D" id="1.10.486.10">
    <property type="entry name" value="PCRA, domain 4"/>
    <property type="match status" value="1"/>
</dbReference>
<dbReference type="EMBL" id="BIMX01000005">
    <property type="protein sequence ID" value="GCE98461.1"/>
    <property type="molecule type" value="Genomic_DNA"/>
</dbReference>
<dbReference type="PROSITE" id="PS51198">
    <property type="entry name" value="UVRD_HELICASE_ATP_BIND"/>
    <property type="match status" value="1"/>
</dbReference>
<dbReference type="PANTHER" id="PTHR11070">
    <property type="entry name" value="UVRD / RECB / PCRA DNA HELICASE FAMILY MEMBER"/>
    <property type="match status" value="1"/>
</dbReference>
<evidence type="ECO:0000256" key="10">
    <source>
        <dbReference type="ARBA" id="ARBA00048988"/>
    </source>
</evidence>
<evidence type="ECO:0000256" key="6">
    <source>
        <dbReference type="ARBA" id="ARBA00023125"/>
    </source>
</evidence>
<accession>A0A4C2E3H1</accession>
<organism evidence="15 16">
    <name type="scientific">Zygosaccharomyces mellis</name>
    <dbReference type="NCBI Taxonomy" id="42258"/>
    <lineage>
        <taxon>Eukaryota</taxon>
        <taxon>Fungi</taxon>
        <taxon>Dikarya</taxon>
        <taxon>Ascomycota</taxon>
        <taxon>Saccharomycotina</taxon>
        <taxon>Saccharomycetes</taxon>
        <taxon>Saccharomycetales</taxon>
        <taxon>Saccharomycetaceae</taxon>
        <taxon>Zygosaccharomyces</taxon>
    </lineage>
</organism>
<dbReference type="PROSITE" id="PS51217">
    <property type="entry name" value="UVRD_HELICASE_CTER"/>
    <property type="match status" value="1"/>
</dbReference>
<dbReference type="InterPro" id="IPR014017">
    <property type="entry name" value="DNA_helicase_UvrD-like_C"/>
</dbReference>
<comment type="catalytic activity">
    <reaction evidence="8">
        <text>Couples ATP hydrolysis with the unwinding of duplex DNA by translocating in the 3'-5' direction.</text>
        <dbReference type="EC" id="5.6.2.4"/>
    </reaction>
</comment>
<keyword evidence="5 11" id="KW-0067">ATP-binding</keyword>
<keyword evidence="16" id="KW-1185">Reference proteome</keyword>
<dbReference type="GO" id="GO:0005634">
    <property type="term" value="C:nucleus"/>
    <property type="evidence" value="ECO:0007669"/>
    <property type="project" value="TreeGrafter"/>
</dbReference>
<evidence type="ECO:0000256" key="9">
    <source>
        <dbReference type="ARBA" id="ARBA00034808"/>
    </source>
</evidence>
<dbReference type="InterPro" id="IPR014016">
    <property type="entry name" value="UvrD-like_ATP-bd"/>
</dbReference>
<evidence type="ECO:0000256" key="8">
    <source>
        <dbReference type="ARBA" id="ARBA00034617"/>
    </source>
</evidence>
<dbReference type="InterPro" id="IPR027417">
    <property type="entry name" value="P-loop_NTPase"/>
</dbReference>
<dbReference type="EC" id="5.6.2.4" evidence="9"/>
<dbReference type="Gene3D" id="1.10.10.160">
    <property type="match status" value="1"/>
</dbReference>
<evidence type="ECO:0000313" key="16">
    <source>
        <dbReference type="Proteomes" id="UP000301737"/>
    </source>
</evidence>
<dbReference type="GO" id="GO:0016787">
    <property type="term" value="F:hydrolase activity"/>
    <property type="evidence" value="ECO:0007669"/>
    <property type="project" value="UniProtKB-UniRule"/>
</dbReference>
<keyword evidence="4 11" id="KW-0347">Helicase</keyword>
<feature type="region of interest" description="Disordered" evidence="12">
    <location>
        <begin position="672"/>
        <end position="716"/>
    </location>
</feature>
<feature type="region of interest" description="Disordered" evidence="12">
    <location>
        <begin position="861"/>
        <end position="994"/>
    </location>
</feature>
<comment type="similarity">
    <text evidence="1">Belongs to the helicase family. UvrD subfamily.</text>
</comment>
<feature type="region of interest" description="Disordered" evidence="12">
    <location>
        <begin position="575"/>
        <end position="597"/>
    </location>
</feature>
<evidence type="ECO:0000256" key="1">
    <source>
        <dbReference type="ARBA" id="ARBA00009922"/>
    </source>
</evidence>
<dbReference type="Proteomes" id="UP000301737">
    <property type="component" value="Unassembled WGS sequence"/>
</dbReference>
<dbReference type="InterPro" id="IPR013986">
    <property type="entry name" value="DExx_box_DNA_helicase_dom_sf"/>
</dbReference>
<feature type="region of interest" description="Disordered" evidence="12">
    <location>
        <begin position="1058"/>
        <end position="1080"/>
    </location>
</feature>
<feature type="region of interest" description="Disordered" evidence="12">
    <location>
        <begin position="1115"/>
        <end position="1134"/>
    </location>
</feature>
<feature type="compositionally biased region" description="Polar residues" evidence="12">
    <location>
        <begin position="947"/>
        <end position="966"/>
    </location>
</feature>
<evidence type="ECO:0000256" key="4">
    <source>
        <dbReference type="ARBA" id="ARBA00022806"/>
    </source>
</evidence>
<evidence type="ECO:0000256" key="7">
    <source>
        <dbReference type="ARBA" id="ARBA00023235"/>
    </source>
</evidence>